<dbReference type="EMBL" id="LVLJ01000428">
    <property type="protein sequence ID" value="OAE34287.1"/>
    <property type="molecule type" value="Genomic_DNA"/>
</dbReference>
<evidence type="ECO:0000313" key="2">
    <source>
        <dbReference type="Proteomes" id="UP000077202"/>
    </source>
</evidence>
<evidence type="ECO:0000313" key="1">
    <source>
        <dbReference type="EMBL" id="OAE34287.1"/>
    </source>
</evidence>
<sequence>MGDMYIVFVDINRPSRLLLVKAAPGTYLGIFGRLSVTIPDPAKAKVASKKKRKYVPLEVVVVEQTTSAGVHIPNMAVDPSTQTDSSQSIASDQAVTPVAAHVTTGVAPQTLVTENQQAAKKPKLGTSMLKLDTWKTHANTTAHKNNKLQCDKMNLEEADRFPDITNLFRAAGCKHIGSSHWTNDSGWKMADALDAVLVEELMHRVNDSPVITLTIDDSSACDLTQYMSHEILFIEDGQRRFEFLILQPLTTTNATSLTNALLASVQNVLGMSGEDLDLKFVAFGSNGASTIMGCHVGVAMQLVKQVASAMFPVFCVAHNTALVGGVIIEYALYAQIDAAVNGAHLYFARSSQRWVGFRYHANACNTPRLRML</sequence>
<protein>
    <recommendedName>
        <fullName evidence="3">DUF4371 domain-containing protein</fullName>
    </recommendedName>
</protein>
<gene>
    <name evidence="1" type="ORF">AXG93_1757s1050</name>
</gene>
<dbReference type="AlphaFoldDB" id="A0A176WMB6"/>
<dbReference type="Proteomes" id="UP000077202">
    <property type="component" value="Unassembled WGS sequence"/>
</dbReference>
<proteinExistence type="predicted"/>
<keyword evidence="2" id="KW-1185">Reference proteome</keyword>
<accession>A0A176WMB6</accession>
<dbReference type="PANTHER" id="PTHR46880">
    <property type="entry name" value="RAS-ASSOCIATING DOMAIN-CONTAINING PROTEIN"/>
    <property type="match status" value="1"/>
</dbReference>
<evidence type="ECO:0008006" key="3">
    <source>
        <dbReference type="Google" id="ProtNLM"/>
    </source>
</evidence>
<reference evidence="1" key="1">
    <citation type="submission" date="2016-03" db="EMBL/GenBank/DDBJ databases">
        <title>Mechanisms controlling the formation of the plant cell surface in tip-growing cells are functionally conserved among land plants.</title>
        <authorList>
            <person name="Honkanen S."/>
            <person name="Jones V.A."/>
            <person name="Morieri G."/>
            <person name="Champion C."/>
            <person name="Hetherington A.J."/>
            <person name="Kelly S."/>
            <person name="Saint-Marcoux D."/>
            <person name="Proust H."/>
            <person name="Prescott H."/>
            <person name="Dolan L."/>
        </authorList>
    </citation>
    <scope>NUCLEOTIDE SEQUENCE [LARGE SCALE GENOMIC DNA]</scope>
    <source>
        <tissue evidence="1">Whole gametophyte</tissue>
    </source>
</reference>
<comment type="caution">
    <text evidence="1">The sequence shown here is derived from an EMBL/GenBank/DDBJ whole genome shotgun (WGS) entry which is preliminary data.</text>
</comment>
<name>A0A176WMB6_MARPO</name>
<organism evidence="1 2">
    <name type="scientific">Marchantia polymorpha subsp. ruderalis</name>
    <dbReference type="NCBI Taxonomy" id="1480154"/>
    <lineage>
        <taxon>Eukaryota</taxon>
        <taxon>Viridiplantae</taxon>
        <taxon>Streptophyta</taxon>
        <taxon>Embryophyta</taxon>
        <taxon>Marchantiophyta</taxon>
        <taxon>Marchantiopsida</taxon>
        <taxon>Marchantiidae</taxon>
        <taxon>Marchantiales</taxon>
        <taxon>Marchantiaceae</taxon>
        <taxon>Marchantia</taxon>
    </lineage>
</organism>
<dbReference type="PANTHER" id="PTHR46880:SF5">
    <property type="entry name" value="DUF4371 DOMAIN-CONTAINING PROTEIN"/>
    <property type="match status" value="1"/>
</dbReference>